<accession>A0A382N018</accession>
<protein>
    <recommendedName>
        <fullName evidence="2">POTRA domain-containing protein</fullName>
    </recommendedName>
</protein>
<feature type="non-terminal residue" evidence="1">
    <location>
        <position position="54"/>
    </location>
</feature>
<dbReference type="AlphaFoldDB" id="A0A382N018"/>
<gene>
    <name evidence="1" type="ORF">METZ01_LOCUS307467</name>
</gene>
<evidence type="ECO:0008006" key="2">
    <source>
        <dbReference type="Google" id="ProtNLM"/>
    </source>
</evidence>
<dbReference type="EMBL" id="UINC01097147">
    <property type="protein sequence ID" value="SVC54613.1"/>
    <property type="molecule type" value="Genomic_DNA"/>
</dbReference>
<dbReference type="Gene3D" id="3.10.20.310">
    <property type="entry name" value="membrane protein fhac"/>
    <property type="match status" value="1"/>
</dbReference>
<reference evidence="1" key="1">
    <citation type="submission" date="2018-05" db="EMBL/GenBank/DDBJ databases">
        <authorList>
            <person name="Lanie J.A."/>
            <person name="Ng W.-L."/>
            <person name="Kazmierczak K.M."/>
            <person name="Andrzejewski T.M."/>
            <person name="Davidsen T.M."/>
            <person name="Wayne K.J."/>
            <person name="Tettelin H."/>
            <person name="Glass J.I."/>
            <person name="Rusch D."/>
            <person name="Podicherti R."/>
            <person name="Tsui H.-C.T."/>
            <person name="Winkler M.E."/>
        </authorList>
    </citation>
    <scope>NUCLEOTIDE SEQUENCE</scope>
</reference>
<name>A0A382N018_9ZZZZ</name>
<evidence type="ECO:0000313" key="1">
    <source>
        <dbReference type="EMBL" id="SVC54613.1"/>
    </source>
</evidence>
<sequence>MASFLSIQAFGFVISDVRVEGLQRISAGSVFGAIPFNVGDDIDDSDVRVIMRSL</sequence>
<organism evidence="1">
    <name type="scientific">marine metagenome</name>
    <dbReference type="NCBI Taxonomy" id="408172"/>
    <lineage>
        <taxon>unclassified sequences</taxon>
        <taxon>metagenomes</taxon>
        <taxon>ecological metagenomes</taxon>
    </lineage>
</organism>
<proteinExistence type="predicted"/>